<evidence type="ECO:0000259" key="8">
    <source>
        <dbReference type="PROSITE" id="PS01124"/>
    </source>
</evidence>
<dbReference type="PROSITE" id="PS01124">
    <property type="entry name" value="HTH_ARAC_FAMILY_2"/>
    <property type="match status" value="1"/>
</dbReference>
<evidence type="ECO:0000313" key="11">
    <source>
        <dbReference type="Proteomes" id="UP000615455"/>
    </source>
</evidence>
<evidence type="ECO:0000256" key="5">
    <source>
        <dbReference type="ARBA" id="ARBA00023015"/>
    </source>
</evidence>
<dbReference type="CDD" id="cd01146">
    <property type="entry name" value="FhuD"/>
    <property type="match status" value="1"/>
</dbReference>
<dbReference type="InterPro" id="IPR018062">
    <property type="entry name" value="HTH_AraC-typ_CS"/>
</dbReference>
<evidence type="ECO:0000256" key="1">
    <source>
        <dbReference type="ARBA" id="ARBA00004196"/>
    </source>
</evidence>
<organism evidence="10 11">
    <name type="scientific">Paenibacillus marchantiophytorum</name>
    <dbReference type="NCBI Taxonomy" id="1619310"/>
    <lineage>
        <taxon>Bacteria</taxon>
        <taxon>Bacillati</taxon>
        <taxon>Bacillota</taxon>
        <taxon>Bacilli</taxon>
        <taxon>Bacillales</taxon>
        <taxon>Paenibacillaceae</taxon>
        <taxon>Paenibacillus</taxon>
    </lineage>
</organism>
<dbReference type="InterPro" id="IPR051313">
    <property type="entry name" value="Bact_iron-sidero_bind"/>
</dbReference>
<dbReference type="PANTHER" id="PTHR30532">
    <property type="entry name" value="IRON III DICITRATE-BINDING PERIPLASMIC PROTEIN"/>
    <property type="match status" value="1"/>
</dbReference>
<comment type="caution">
    <text evidence="10">The sequence shown here is derived from an EMBL/GenBank/DDBJ whole genome shotgun (WGS) entry which is preliminary data.</text>
</comment>
<evidence type="ECO:0000256" key="2">
    <source>
        <dbReference type="ARBA" id="ARBA00008814"/>
    </source>
</evidence>
<dbReference type="Pfam" id="PF01497">
    <property type="entry name" value="Peripla_BP_2"/>
    <property type="match status" value="1"/>
</dbReference>
<dbReference type="PROSITE" id="PS50983">
    <property type="entry name" value="FE_B12_PBP"/>
    <property type="match status" value="1"/>
</dbReference>
<dbReference type="PRINTS" id="PR00032">
    <property type="entry name" value="HTHARAC"/>
</dbReference>
<dbReference type="InterPro" id="IPR020449">
    <property type="entry name" value="Tscrpt_reg_AraC-type_HTH"/>
</dbReference>
<evidence type="ECO:0000256" key="6">
    <source>
        <dbReference type="ARBA" id="ARBA00023125"/>
    </source>
</evidence>
<evidence type="ECO:0000313" key="10">
    <source>
        <dbReference type="EMBL" id="GGA01259.1"/>
    </source>
</evidence>
<reference evidence="11" key="1">
    <citation type="journal article" date="2019" name="Int. J. Syst. Evol. Microbiol.">
        <title>The Global Catalogue of Microorganisms (GCM) 10K type strain sequencing project: providing services to taxonomists for standard genome sequencing and annotation.</title>
        <authorList>
            <consortium name="The Broad Institute Genomics Platform"/>
            <consortium name="The Broad Institute Genome Sequencing Center for Infectious Disease"/>
            <person name="Wu L."/>
            <person name="Ma J."/>
        </authorList>
    </citation>
    <scope>NUCLEOTIDE SEQUENCE [LARGE SCALE GENOMIC DNA]</scope>
    <source>
        <strain evidence="11">CGMCC 1.15043</strain>
    </source>
</reference>
<feature type="domain" description="HTH araC/xylS-type" evidence="8">
    <location>
        <begin position="178"/>
        <end position="276"/>
    </location>
</feature>
<keyword evidence="3" id="KW-0813">Transport</keyword>
<protein>
    <recommendedName>
        <fullName evidence="12">Helix-turn-helix domain-containing protein</fullName>
    </recommendedName>
</protein>
<dbReference type="Proteomes" id="UP000615455">
    <property type="component" value="Unassembled WGS sequence"/>
</dbReference>
<dbReference type="SMART" id="SM00342">
    <property type="entry name" value="HTH_ARAC"/>
    <property type="match status" value="1"/>
</dbReference>
<keyword evidence="6" id="KW-0238">DNA-binding</keyword>
<keyword evidence="11" id="KW-1185">Reference proteome</keyword>
<evidence type="ECO:0000256" key="7">
    <source>
        <dbReference type="ARBA" id="ARBA00023163"/>
    </source>
</evidence>
<gene>
    <name evidence="10" type="ORF">GCM10008018_54510</name>
</gene>
<dbReference type="InterPro" id="IPR002491">
    <property type="entry name" value="ABC_transptr_periplasmic_BD"/>
</dbReference>
<dbReference type="SUPFAM" id="SSF53807">
    <property type="entry name" value="Helical backbone' metal receptor"/>
    <property type="match status" value="1"/>
</dbReference>
<dbReference type="InterPro" id="IPR037923">
    <property type="entry name" value="HTH-like"/>
</dbReference>
<evidence type="ECO:0000256" key="3">
    <source>
        <dbReference type="ARBA" id="ARBA00022448"/>
    </source>
</evidence>
<dbReference type="Gene3D" id="1.10.10.60">
    <property type="entry name" value="Homeodomain-like"/>
    <property type="match status" value="2"/>
</dbReference>
<keyword evidence="4" id="KW-0732">Signal</keyword>
<name>A0ABQ1F789_9BACL</name>
<dbReference type="PROSITE" id="PS00041">
    <property type="entry name" value="HTH_ARAC_FAMILY_1"/>
    <property type="match status" value="1"/>
</dbReference>
<evidence type="ECO:0000256" key="4">
    <source>
        <dbReference type="ARBA" id="ARBA00022729"/>
    </source>
</evidence>
<evidence type="ECO:0008006" key="12">
    <source>
        <dbReference type="Google" id="ProtNLM"/>
    </source>
</evidence>
<dbReference type="EMBL" id="BMHE01000039">
    <property type="protein sequence ID" value="GGA01259.1"/>
    <property type="molecule type" value="Genomic_DNA"/>
</dbReference>
<comment type="subcellular location">
    <subcellularLocation>
        <location evidence="1">Cell envelope</location>
    </subcellularLocation>
</comment>
<dbReference type="InterPro" id="IPR018060">
    <property type="entry name" value="HTH_AraC"/>
</dbReference>
<dbReference type="RefSeq" id="WP_189017646.1">
    <property type="nucleotide sequence ID" value="NZ_BMHE01000039.1"/>
</dbReference>
<dbReference type="SUPFAM" id="SSF51215">
    <property type="entry name" value="Regulatory protein AraC"/>
    <property type="match status" value="1"/>
</dbReference>
<dbReference type="Pfam" id="PF12833">
    <property type="entry name" value="HTH_18"/>
    <property type="match status" value="1"/>
</dbReference>
<dbReference type="Gene3D" id="3.40.50.1980">
    <property type="entry name" value="Nitrogenase molybdenum iron protein domain"/>
    <property type="match status" value="2"/>
</dbReference>
<dbReference type="SUPFAM" id="SSF46689">
    <property type="entry name" value="Homeodomain-like"/>
    <property type="match status" value="2"/>
</dbReference>
<proteinExistence type="inferred from homology"/>
<feature type="domain" description="Fe/B12 periplasmic-binding" evidence="9">
    <location>
        <begin position="335"/>
        <end position="594"/>
    </location>
</feature>
<accession>A0ABQ1F789</accession>
<sequence>MIVENHLILWNHASLKIMDVQRIVLPIGEYLNTSQLSSSALLYTIKGRARLLLDGYEHHVESGYVSHAGKGTVLTITDVTDHLDYYIIMYKASLPLPCSQDHLQLLARTAPFEIQYGYAVSHAAPLLVFLSRMKREWDQTEAMAKLQVKSLFYQFICELMGQLQHLRLEQASPEDIVLQAVRYMDEHYSEPITADTLAALLNCSSRTMQRMFNKRLALGPIDYLMQIRIDKAKELLCRTNAGLKNIAEAVGYVDSYYFSRLFKRYTGVSPSTYRESMHQASGDEPENVTVIAPTLETVGSVKNAASDPLDAAIRRSLRTIIHLKGELLLQRQPEKIAVLDPQFMDHMLALGEQPAGSVMVTGYLNGFPEYLITKLRAVQALGTLNEPDLEALRALAPDLIICTEFQKNIYESLTHIAPTVMLERNRDWRETLRTLGRIMGKKLEAEQVIQQYKHKISGLKSLLAAKLHGQSVTMIRPRDNTIRLHTCAHRTAAILYSDLGLQPPKLAVDRKRTSSMIALEGLPELDADHYFVLTDNKFQAWSDEIQTTTTWKSLRAVQQQHVYHAKASIWIAYYGPIAMNQVVDQVAEVFLDAK</sequence>
<comment type="similarity">
    <text evidence="2">Belongs to the bacterial solute-binding protein 8 family.</text>
</comment>
<keyword evidence="7" id="KW-0804">Transcription</keyword>
<dbReference type="InterPro" id="IPR009057">
    <property type="entry name" value="Homeodomain-like_sf"/>
</dbReference>
<dbReference type="PANTHER" id="PTHR30532:SF1">
    <property type="entry name" value="IRON(3+)-HYDROXAMATE-BINDING PROTEIN FHUD"/>
    <property type="match status" value="1"/>
</dbReference>
<evidence type="ECO:0000259" key="9">
    <source>
        <dbReference type="PROSITE" id="PS50983"/>
    </source>
</evidence>
<keyword evidence="5" id="KW-0805">Transcription regulation</keyword>